<gene>
    <name evidence="1" type="ORF">EVB93_326</name>
</gene>
<evidence type="ECO:0000313" key="1">
    <source>
        <dbReference type="EMBL" id="QIG71413.1"/>
    </source>
</evidence>
<protein>
    <submittedName>
        <fullName evidence="1">Uncharacterized protein</fullName>
    </submittedName>
</protein>
<proteinExistence type="predicted"/>
<reference evidence="1 2" key="1">
    <citation type="submission" date="2020-01" db="EMBL/GenBank/DDBJ databases">
        <title>Patterns of diversity and host range of bacteriophage communities associated with bean-nodulatin bacteria.</title>
        <authorList>
            <person name="Vann Cauwenberghe J."/>
            <person name="Santamaria R.I."/>
            <person name="Bustos P."/>
            <person name="Juarez S."/>
            <person name="Gonzalez V."/>
        </authorList>
    </citation>
    <scope>NUCLEOTIDE SEQUENCE [LARGE SCALE GENOMIC DNA]</scope>
</reference>
<evidence type="ECO:0000313" key="2">
    <source>
        <dbReference type="Proteomes" id="UP000629603"/>
    </source>
</evidence>
<organism evidence="1 2">
    <name type="scientific">Rhizobium phage RHph_TM30</name>
    <dbReference type="NCBI Taxonomy" id="2509764"/>
    <lineage>
        <taxon>Viruses</taxon>
        <taxon>Duplodnaviria</taxon>
        <taxon>Heunggongvirae</taxon>
        <taxon>Uroviricota</taxon>
        <taxon>Caudoviricetes</taxon>
        <taxon>Kleczkowskaviridae</taxon>
        <taxon>Cuauhnahuacvirus</taxon>
        <taxon>Cuauhnahuacvirus TM30</taxon>
    </lineage>
</organism>
<sequence length="79" mass="8987">MSPSNKPYDPKLDTIIYENRHPETGLCISVHKYGSSEPKIKLGPRIVGDDSKPVYLKLGRISINEFLWISEVLKPYVKS</sequence>
<dbReference type="Proteomes" id="UP000629603">
    <property type="component" value="Segment"/>
</dbReference>
<name>A0A7S5R5C0_9CAUD</name>
<accession>A0A7S5R5C0</accession>
<dbReference type="EMBL" id="MN988521">
    <property type="protein sequence ID" value="QIG71413.1"/>
    <property type="molecule type" value="Genomic_DNA"/>
</dbReference>
<keyword evidence="2" id="KW-1185">Reference proteome</keyword>